<name>A0AA40KVT9_9HYME</name>
<evidence type="ECO:0000313" key="2">
    <source>
        <dbReference type="Proteomes" id="UP001177670"/>
    </source>
</evidence>
<evidence type="ECO:0000313" key="1">
    <source>
        <dbReference type="EMBL" id="KAK1134867.1"/>
    </source>
</evidence>
<dbReference type="AlphaFoldDB" id="A0AA40KVT9"/>
<reference evidence="1" key="1">
    <citation type="submission" date="2021-10" db="EMBL/GenBank/DDBJ databases">
        <title>Melipona bicolor Genome sequencing and assembly.</title>
        <authorList>
            <person name="Araujo N.S."/>
            <person name="Arias M.C."/>
        </authorList>
    </citation>
    <scope>NUCLEOTIDE SEQUENCE</scope>
    <source>
        <strain evidence="1">USP_2M_L1-L4_2017</strain>
        <tissue evidence="1">Whole body</tissue>
    </source>
</reference>
<proteinExistence type="predicted"/>
<sequence length="128" mass="14706">MYSYYATSEERRGKSSNIGHNFQRLKSRLESIAFNQQRKIPWLVSGNAPLFFTRREVLNHRDYSAYKRRNVFADSLGERYTRDAFAKENDNRLHLQSASALGIAFTAGQEVSGRSLNTVDKQRAVGNE</sequence>
<comment type="caution">
    <text evidence="1">The sequence shown here is derived from an EMBL/GenBank/DDBJ whole genome shotgun (WGS) entry which is preliminary data.</text>
</comment>
<dbReference type="EMBL" id="JAHYIQ010000002">
    <property type="protein sequence ID" value="KAK1134867.1"/>
    <property type="molecule type" value="Genomic_DNA"/>
</dbReference>
<dbReference type="Proteomes" id="UP001177670">
    <property type="component" value="Unassembled WGS sequence"/>
</dbReference>
<keyword evidence="2" id="KW-1185">Reference proteome</keyword>
<gene>
    <name evidence="1" type="ORF">K0M31_007635</name>
</gene>
<organism evidence="1 2">
    <name type="scientific">Melipona bicolor</name>
    <dbReference type="NCBI Taxonomy" id="60889"/>
    <lineage>
        <taxon>Eukaryota</taxon>
        <taxon>Metazoa</taxon>
        <taxon>Ecdysozoa</taxon>
        <taxon>Arthropoda</taxon>
        <taxon>Hexapoda</taxon>
        <taxon>Insecta</taxon>
        <taxon>Pterygota</taxon>
        <taxon>Neoptera</taxon>
        <taxon>Endopterygota</taxon>
        <taxon>Hymenoptera</taxon>
        <taxon>Apocrita</taxon>
        <taxon>Aculeata</taxon>
        <taxon>Apoidea</taxon>
        <taxon>Anthophila</taxon>
        <taxon>Apidae</taxon>
        <taxon>Melipona</taxon>
    </lineage>
</organism>
<accession>A0AA40KVT9</accession>
<protein>
    <submittedName>
        <fullName evidence="1">Uncharacterized protein</fullName>
    </submittedName>
</protein>